<dbReference type="SUPFAM" id="SSF48371">
    <property type="entry name" value="ARM repeat"/>
    <property type="match status" value="1"/>
</dbReference>
<proteinExistence type="predicted"/>
<accession>A0ABS8Y5S8</accession>
<evidence type="ECO:0000256" key="4">
    <source>
        <dbReference type="ARBA" id="ARBA00022741"/>
    </source>
</evidence>
<keyword evidence="4" id="KW-0547">Nucleotide-binding</keyword>
<keyword evidence="10" id="KW-1185">Reference proteome</keyword>
<sequence length="350" mass="38795">MIPRTTKLCEYLRNPVNEKDGISMFSGVFSHWHGLRDGLFGLLDIRLKKEGPLAVQHSCASGIPQILIDLLTGNITEASSEESNFPKDQIGLSPIGVPWSISLLCQCLTGGVSTFRHIFLKMEHAKFISYLILDVHLKLVKSWSGPGGRADGVRDTINTVIDLLAFPFVAVQNGLGLPSATASVNSGFLLNVGSPGGRVCPEDKDMIKAIESHLGKYTQILLEIGNAAYHNELLYDELRRSIPQLSYLLLSAEEDKTKANAAGALSNLVRNSNKLCEDIVSKGAMQVFHASIMFYLHHSLFAWQTKPTYSFYLRRLLFLNQVFSESYHFILVSSAWMEMPYALTVCSILI</sequence>
<keyword evidence="5" id="KW-0418">Kinase</keyword>
<evidence type="ECO:0000256" key="2">
    <source>
        <dbReference type="ARBA" id="ARBA00022527"/>
    </source>
</evidence>
<dbReference type="EC" id="2.7.11.1" evidence="1"/>
<evidence type="ECO:0000256" key="3">
    <source>
        <dbReference type="ARBA" id="ARBA00022679"/>
    </source>
</evidence>
<keyword evidence="2" id="KW-0723">Serine/threonine-protein kinase</keyword>
<evidence type="ECO:0000256" key="6">
    <source>
        <dbReference type="ARBA" id="ARBA00022840"/>
    </source>
</evidence>
<dbReference type="InterPro" id="IPR016024">
    <property type="entry name" value="ARM-type_fold"/>
</dbReference>
<evidence type="ECO:0000313" key="9">
    <source>
        <dbReference type="EMBL" id="MCE5165983.1"/>
    </source>
</evidence>
<evidence type="ECO:0000256" key="5">
    <source>
        <dbReference type="ARBA" id="ARBA00022777"/>
    </source>
</evidence>
<dbReference type="InterPro" id="IPR011989">
    <property type="entry name" value="ARM-like"/>
</dbReference>
<reference evidence="9 10" key="1">
    <citation type="journal article" date="2021" name="BMC Genomics">
        <title>Datura genome reveals duplications of psychoactive alkaloid biosynthetic genes and high mutation rate following tissue culture.</title>
        <authorList>
            <person name="Rajewski A."/>
            <person name="Carter-House D."/>
            <person name="Stajich J."/>
            <person name="Litt A."/>
        </authorList>
    </citation>
    <scope>NUCLEOTIDE SEQUENCE [LARGE SCALE GENOMIC DNA]</scope>
    <source>
        <strain evidence="9">AR-01</strain>
    </source>
</reference>
<protein>
    <recommendedName>
        <fullName evidence="1">non-specific serine/threonine protein kinase</fullName>
        <ecNumber evidence="1">2.7.11.1</ecNumber>
    </recommendedName>
</protein>
<dbReference type="EMBL" id="JACEIK010018313">
    <property type="protein sequence ID" value="MCE5165983.1"/>
    <property type="molecule type" value="Genomic_DNA"/>
</dbReference>
<comment type="catalytic activity">
    <reaction evidence="8">
        <text>L-seryl-[protein] + ATP = O-phospho-L-seryl-[protein] + ADP + H(+)</text>
        <dbReference type="Rhea" id="RHEA:17989"/>
        <dbReference type="Rhea" id="RHEA-COMP:9863"/>
        <dbReference type="Rhea" id="RHEA-COMP:11604"/>
        <dbReference type="ChEBI" id="CHEBI:15378"/>
        <dbReference type="ChEBI" id="CHEBI:29999"/>
        <dbReference type="ChEBI" id="CHEBI:30616"/>
        <dbReference type="ChEBI" id="CHEBI:83421"/>
        <dbReference type="ChEBI" id="CHEBI:456216"/>
        <dbReference type="EC" id="2.7.11.1"/>
    </reaction>
</comment>
<dbReference type="Gene3D" id="1.25.10.10">
    <property type="entry name" value="Leucine-rich Repeat Variant"/>
    <property type="match status" value="1"/>
</dbReference>
<gene>
    <name evidence="9" type="ORF">HAX54_013731</name>
</gene>
<evidence type="ECO:0000256" key="8">
    <source>
        <dbReference type="ARBA" id="ARBA00048679"/>
    </source>
</evidence>
<dbReference type="Proteomes" id="UP000823775">
    <property type="component" value="Unassembled WGS sequence"/>
</dbReference>
<dbReference type="PANTHER" id="PTHR22983:SF6">
    <property type="entry name" value="SERINE_THREONINE-PROTEIN KINASE 36"/>
    <property type="match status" value="1"/>
</dbReference>
<comment type="caution">
    <text evidence="9">The sequence shown here is derived from an EMBL/GenBank/DDBJ whole genome shotgun (WGS) entry which is preliminary data.</text>
</comment>
<keyword evidence="3" id="KW-0808">Transferase</keyword>
<organism evidence="9 10">
    <name type="scientific">Datura stramonium</name>
    <name type="common">Jimsonweed</name>
    <name type="synonym">Common thornapple</name>
    <dbReference type="NCBI Taxonomy" id="4076"/>
    <lineage>
        <taxon>Eukaryota</taxon>
        <taxon>Viridiplantae</taxon>
        <taxon>Streptophyta</taxon>
        <taxon>Embryophyta</taxon>
        <taxon>Tracheophyta</taxon>
        <taxon>Spermatophyta</taxon>
        <taxon>Magnoliopsida</taxon>
        <taxon>eudicotyledons</taxon>
        <taxon>Gunneridae</taxon>
        <taxon>Pentapetalae</taxon>
        <taxon>asterids</taxon>
        <taxon>lamiids</taxon>
        <taxon>Solanales</taxon>
        <taxon>Solanaceae</taxon>
        <taxon>Solanoideae</taxon>
        <taxon>Datureae</taxon>
        <taxon>Datura</taxon>
    </lineage>
</organism>
<evidence type="ECO:0000313" key="10">
    <source>
        <dbReference type="Proteomes" id="UP000823775"/>
    </source>
</evidence>
<comment type="catalytic activity">
    <reaction evidence="7">
        <text>L-threonyl-[protein] + ATP = O-phospho-L-threonyl-[protein] + ADP + H(+)</text>
        <dbReference type="Rhea" id="RHEA:46608"/>
        <dbReference type="Rhea" id="RHEA-COMP:11060"/>
        <dbReference type="Rhea" id="RHEA-COMP:11605"/>
        <dbReference type="ChEBI" id="CHEBI:15378"/>
        <dbReference type="ChEBI" id="CHEBI:30013"/>
        <dbReference type="ChEBI" id="CHEBI:30616"/>
        <dbReference type="ChEBI" id="CHEBI:61977"/>
        <dbReference type="ChEBI" id="CHEBI:456216"/>
        <dbReference type="EC" id="2.7.11.1"/>
    </reaction>
</comment>
<keyword evidence="6" id="KW-0067">ATP-binding</keyword>
<evidence type="ECO:0000256" key="7">
    <source>
        <dbReference type="ARBA" id="ARBA00047899"/>
    </source>
</evidence>
<name>A0ABS8Y5S8_DATST</name>
<evidence type="ECO:0000256" key="1">
    <source>
        <dbReference type="ARBA" id="ARBA00012513"/>
    </source>
</evidence>
<dbReference type="PANTHER" id="PTHR22983">
    <property type="entry name" value="PROTEIN KINASE RELATED"/>
    <property type="match status" value="1"/>
</dbReference>